<feature type="compositionally biased region" description="Polar residues" evidence="1">
    <location>
        <begin position="79"/>
        <end position="94"/>
    </location>
</feature>
<dbReference type="EMBL" id="BPLR01009796">
    <property type="protein sequence ID" value="GIY34681.1"/>
    <property type="molecule type" value="Genomic_DNA"/>
</dbReference>
<proteinExistence type="predicted"/>
<evidence type="ECO:0000313" key="3">
    <source>
        <dbReference type="Proteomes" id="UP001054945"/>
    </source>
</evidence>
<feature type="region of interest" description="Disordered" evidence="1">
    <location>
        <begin position="79"/>
        <end position="99"/>
    </location>
</feature>
<gene>
    <name evidence="2" type="ORF">CEXT_679361</name>
</gene>
<evidence type="ECO:0000313" key="2">
    <source>
        <dbReference type="EMBL" id="GIY34681.1"/>
    </source>
</evidence>
<evidence type="ECO:0000256" key="1">
    <source>
        <dbReference type="SAM" id="MobiDB-lite"/>
    </source>
</evidence>
<name>A0AAV4SN54_CAEEX</name>
<comment type="caution">
    <text evidence="2">The sequence shown here is derived from an EMBL/GenBank/DDBJ whole genome shotgun (WGS) entry which is preliminary data.</text>
</comment>
<accession>A0AAV4SN54</accession>
<sequence>MLLICVYLTVPPKQRLLPPAKEAKIRRRREREILCKHPQESSPDYTSSLSLLPSTNNPKDLLVSLKFVPFPVAKTFRHSGTATTISSDHSNSKPSFPVELGREWREDAIDLRVPDSTP</sequence>
<reference evidence="2 3" key="1">
    <citation type="submission" date="2021-06" db="EMBL/GenBank/DDBJ databases">
        <title>Caerostris extrusa draft genome.</title>
        <authorList>
            <person name="Kono N."/>
            <person name="Arakawa K."/>
        </authorList>
    </citation>
    <scope>NUCLEOTIDE SEQUENCE [LARGE SCALE GENOMIC DNA]</scope>
</reference>
<dbReference type="AlphaFoldDB" id="A0AAV4SN54"/>
<dbReference type="Proteomes" id="UP001054945">
    <property type="component" value="Unassembled WGS sequence"/>
</dbReference>
<organism evidence="2 3">
    <name type="scientific">Caerostris extrusa</name>
    <name type="common">Bark spider</name>
    <name type="synonym">Caerostris bankana</name>
    <dbReference type="NCBI Taxonomy" id="172846"/>
    <lineage>
        <taxon>Eukaryota</taxon>
        <taxon>Metazoa</taxon>
        <taxon>Ecdysozoa</taxon>
        <taxon>Arthropoda</taxon>
        <taxon>Chelicerata</taxon>
        <taxon>Arachnida</taxon>
        <taxon>Araneae</taxon>
        <taxon>Araneomorphae</taxon>
        <taxon>Entelegynae</taxon>
        <taxon>Araneoidea</taxon>
        <taxon>Araneidae</taxon>
        <taxon>Caerostris</taxon>
    </lineage>
</organism>
<protein>
    <submittedName>
        <fullName evidence="2">Uncharacterized protein</fullName>
    </submittedName>
</protein>
<keyword evidence="3" id="KW-1185">Reference proteome</keyword>